<protein>
    <submittedName>
        <fullName evidence="2">Uncharacterized protein</fullName>
    </submittedName>
</protein>
<gene>
    <name evidence="2" type="ORF">VTAP4600_B1400</name>
</gene>
<reference evidence="2 3" key="1">
    <citation type="submission" date="2017-10" db="EMBL/GenBank/DDBJ databases">
        <authorList>
            <person name="Banno H."/>
            <person name="Chua N.-H."/>
        </authorList>
    </citation>
    <scope>NUCLEOTIDE SEQUENCE [LARGE SCALE GENOMIC DNA]</scope>
    <source>
        <strain evidence="2">Vibrio tapetis CECT4600</strain>
    </source>
</reference>
<dbReference type="EMBL" id="LT960612">
    <property type="protein sequence ID" value="SON53011.1"/>
    <property type="molecule type" value="Genomic_DNA"/>
</dbReference>
<keyword evidence="1" id="KW-0472">Membrane</keyword>
<name>A0A2N8ZM63_9VIBR</name>
<dbReference type="Proteomes" id="UP000235828">
    <property type="component" value="Chromosome B"/>
</dbReference>
<keyword evidence="1" id="KW-0812">Transmembrane</keyword>
<dbReference type="AlphaFoldDB" id="A0A2N8ZM63"/>
<evidence type="ECO:0000256" key="1">
    <source>
        <dbReference type="SAM" id="Phobius"/>
    </source>
</evidence>
<dbReference type="KEGG" id="vta:B1400"/>
<accession>A0A2N8ZM63</accession>
<keyword evidence="1" id="KW-1133">Transmembrane helix</keyword>
<proteinExistence type="predicted"/>
<organism evidence="2 3">
    <name type="scientific">Vibrio tapetis subsp. tapetis</name>
    <dbReference type="NCBI Taxonomy" id="1671868"/>
    <lineage>
        <taxon>Bacteria</taxon>
        <taxon>Pseudomonadati</taxon>
        <taxon>Pseudomonadota</taxon>
        <taxon>Gammaproteobacteria</taxon>
        <taxon>Vibrionales</taxon>
        <taxon>Vibrionaceae</taxon>
        <taxon>Vibrio</taxon>
    </lineage>
</organism>
<evidence type="ECO:0000313" key="2">
    <source>
        <dbReference type="EMBL" id="SON53011.1"/>
    </source>
</evidence>
<keyword evidence="3" id="KW-1185">Reference proteome</keyword>
<evidence type="ECO:0000313" key="3">
    <source>
        <dbReference type="Proteomes" id="UP000235828"/>
    </source>
</evidence>
<feature type="transmembrane region" description="Helical" evidence="1">
    <location>
        <begin position="43"/>
        <end position="67"/>
    </location>
</feature>
<sequence length="73" mass="8108">MATSAFTVSHRHVAKKFTFILLLPARSALNFLEKAKFNIGGFPLWLLNLDLLCLGLLNLAIICVHLAEVKARC</sequence>